<name>A0A168AAG4_9HYPO</name>
<evidence type="ECO:0000313" key="3">
    <source>
        <dbReference type="Proteomes" id="UP000078544"/>
    </source>
</evidence>
<feature type="chain" id="PRO_5007895254" evidence="1">
    <location>
        <begin position="17"/>
        <end position="141"/>
    </location>
</feature>
<dbReference type="EMBL" id="AZGY01000012">
    <property type="protein sequence ID" value="KZZ93684.1"/>
    <property type="molecule type" value="Genomic_DNA"/>
</dbReference>
<gene>
    <name evidence="2" type="ORF">AAL_05400</name>
</gene>
<sequence length="141" mass="16283">MKLSLALVALATVSYAKEVCPVFEEEVVPQRKFCQDNGVMFEDCGKLQDVCCGRLREQNPSNDQVNECMRNELNNPKTTIKLKINEYKAKYPKEENTYNCLTKLDFCLKQLTKQSKTTPTRAAYAKIYLFNHLKLDECLED</sequence>
<dbReference type="Proteomes" id="UP000078544">
    <property type="component" value="Unassembled WGS sequence"/>
</dbReference>
<comment type="caution">
    <text evidence="2">The sequence shown here is derived from an EMBL/GenBank/DDBJ whole genome shotgun (WGS) entry which is preliminary data.</text>
</comment>
<dbReference type="AlphaFoldDB" id="A0A168AAG4"/>
<keyword evidence="3" id="KW-1185">Reference proteome</keyword>
<evidence type="ECO:0000256" key="1">
    <source>
        <dbReference type="SAM" id="SignalP"/>
    </source>
</evidence>
<protein>
    <submittedName>
        <fullName evidence="2">Uncharacterized protein</fullName>
    </submittedName>
</protein>
<evidence type="ECO:0000313" key="2">
    <source>
        <dbReference type="EMBL" id="KZZ93684.1"/>
    </source>
</evidence>
<reference evidence="2 3" key="1">
    <citation type="journal article" date="2016" name="Genome Biol. Evol.">
        <title>Divergent and convergent evolution of fungal pathogenicity.</title>
        <authorList>
            <person name="Shang Y."/>
            <person name="Xiao G."/>
            <person name="Zheng P."/>
            <person name="Cen K."/>
            <person name="Zhan S."/>
            <person name="Wang C."/>
        </authorList>
    </citation>
    <scope>NUCLEOTIDE SEQUENCE [LARGE SCALE GENOMIC DNA]</scope>
    <source>
        <strain evidence="2 3">RCEF 2490</strain>
    </source>
</reference>
<feature type="signal peptide" evidence="1">
    <location>
        <begin position="1"/>
        <end position="16"/>
    </location>
</feature>
<accession>A0A168AAG4</accession>
<proteinExistence type="predicted"/>
<keyword evidence="1" id="KW-0732">Signal</keyword>
<organism evidence="2 3">
    <name type="scientific">Moelleriella libera RCEF 2490</name>
    <dbReference type="NCBI Taxonomy" id="1081109"/>
    <lineage>
        <taxon>Eukaryota</taxon>
        <taxon>Fungi</taxon>
        <taxon>Dikarya</taxon>
        <taxon>Ascomycota</taxon>
        <taxon>Pezizomycotina</taxon>
        <taxon>Sordariomycetes</taxon>
        <taxon>Hypocreomycetidae</taxon>
        <taxon>Hypocreales</taxon>
        <taxon>Clavicipitaceae</taxon>
        <taxon>Moelleriella</taxon>
    </lineage>
</organism>